<evidence type="ECO:0000313" key="2">
    <source>
        <dbReference type="Proteomes" id="UP000055048"/>
    </source>
</evidence>
<dbReference type="AlphaFoldDB" id="A0A0V0T5U2"/>
<evidence type="ECO:0000313" key="1">
    <source>
        <dbReference type="EMBL" id="KRX34425.1"/>
    </source>
</evidence>
<dbReference type="Proteomes" id="UP000055048">
    <property type="component" value="Unassembled WGS sequence"/>
</dbReference>
<proteinExistence type="predicted"/>
<name>A0A0V0T5U2_9BILA</name>
<organism evidence="1 2">
    <name type="scientific">Trichinella murrelli</name>
    <dbReference type="NCBI Taxonomy" id="144512"/>
    <lineage>
        <taxon>Eukaryota</taxon>
        <taxon>Metazoa</taxon>
        <taxon>Ecdysozoa</taxon>
        <taxon>Nematoda</taxon>
        <taxon>Enoplea</taxon>
        <taxon>Dorylaimia</taxon>
        <taxon>Trichinellida</taxon>
        <taxon>Trichinellidae</taxon>
        <taxon>Trichinella</taxon>
    </lineage>
</organism>
<dbReference type="EMBL" id="JYDJ01000570">
    <property type="protein sequence ID" value="KRX34425.1"/>
    <property type="molecule type" value="Genomic_DNA"/>
</dbReference>
<sequence length="60" mass="6815">MLFQILSITASRWRHRGYLLTSSDFKNSMMTQHKLNLPFPATPVTCTFKSSAQMLRGLGP</sequence>
<accession>A0A0V0T5U2</accession>
<reference evidence="1 2" key="1">
    <citation type="submission" date="2015-01" db="EMBL/GenBank/DDBJ databases">
        <title>Evolution of Trichinella species and genotypes.</title>
        <authorList>
            <person name="Korhonen P.K."/>
            <person name="Edoardo P."/>
            <person name="Giuseppe L.R."/>
            <person name="Gasser R.B."/>
        </authorList>
    </citation>
    <scope>NUCLEOTIDE SEQUENCE [LARGE SCALE GENOMIC DNA]</scope>
    <source>
        <strain evidence="1">ISS417</strain>
    </source>
</reference>
<keyword evidence="2" id="KW-1185">Reference proteome</keyword>
<gene>
    <name evidence="1" type="ORF">T05_9731</name>
</gene>
<comment type="caution">
    <text evidence="1">The sequence shown here is derived from an EMBL/GenBank/DDBJ whole genome shotgun (WGS) entry which is preliminary data.</text>
</comment>
<protein>
    <submittedName>
        <fullName evidence="1">Uncharacterized protein</fullName>
    </submittedName>
</protein>